<dbReference type="VEuPathDB" id="FungiDB:DEHA2A08008g"/>
<dbReference type="STRING" id="284592.B5RSS6"/>
<dbReference type="OMA" id="HRITADK"/>
<dbReference type="Proteomes" id="UP000000599">
    <property type="component" value="Chromosome A"/>
</dbReference>
<dbReference type="HOGENOM" id="CLU_150139_0_0_1"/>
<evidence type="ECO:0000313" key="2">
    <source>
        <dbReference type="EMBL" id="CAR65382.1"/>
    </source>
</evidence>
<feature type="transmembrane region" description="Helical" evidence="1">
    <location>
        <begin position="40"/>
        <end position="59"/>
    </location>
</feature>
<name>B5RSS6_DEBHA</name>
<dbReference type="eggNOG" id="ENOG502RQ37">
    <property type="taxonomic scope" value="Eukaryota"/>
</dbReference>
<gene>
    <name evidence="2" type="ordered locus">DEHA2A08008g</name>
</gene>
<protein>
    <submittedName>
        <fullName evidence="2">DEHA2A08008p</fullName>
    </submittedName>
</protein>
<dbReference type="OrthoDB" id="4012145at2759"/>
<dbReference type="AlphaFoldDB" id="B5RSS6"/>
<keyword evidence="1" id="KW-0472">Membrane</keyword>
<proteinExistence type="predicted"/>
<organism evidence="2 3">
    <name type="scientific">Debaryomyces hansenii (strain ATCC 36239 / CBS 767 / BCRC 21394 / JCM 1990 / NBRC 0083 / IGC 2968)</name>
    <name type="common">Yeast</name>
    <name type="synonym">Torulaspora hansenii</name>
    <dbReference type="NCBI Taxonomy" id="284592"/>
    <lineage>
        <taxon>Eukaryota</taxon>
        <taxon>Fungi</taxon>
        <taxon>Dikarya</taxon>
        <taxon>Ascomycota</taxon>
        <taxon>Saccharomycotina</taxon>
        <taxon>Pichiomycetes</taxon>
        <taxon>Debaryomycetaceae</taxon>
        <taxon>Debaryomyces</taxon>
    </lineage>
</organism>
<dbReference type="InParanoid" id="B5RSS6"/>
<keyword evidence="1" id="KW-0812">Transmembrane</keyword>
<dbReference type="KEGG" id="dha:DEHA2A08008g"/>
<keyword evidence="1" id="KW-1133">Transmembrane helix</keyword>
<evidence type="ECO:0000313" key="3">
    <source>
        <dbReference type="Proteomes" id="UP000000599"/>
    </source>
</evidence>
<dbReference type="RefSeq" id="XP_002770005.1">
    <property type="nucleotide sequence ID" value="XM_002769959.1"/>
</dbReference>
<evidence type="ECO:0000256" key="1">
    <source>
        <dbReference type="SAM" id="Phobius"/>
    </source>
</evidence>
<keyword evidence="3" id="KW-1185">Reference proteome</keyword>
<reference evidence="2 3" key="1">
    <citation type="journal article" date="2004" name="Nature">
        <title>Genome evolution in yeasts.</title>
        <authorList>
            <consortium name="Genolevures"/>
            <person name="Dujon B."/>
            <person name="Sherman D."/>
            <person name="Fischer G."/>
            <person name="Durrens P."/>
            <person name="Casaregola S."/>
            <person name="Lafontaine I."/>
            <person name="de Montigny J."/>
            <person name="Marck C."/>
            <person name="Neuveglise C."/>
            <person name="Talla E."/>
            <person name="Goffard N."/>
            <person name="Frangeul L."/>
            <person name="Aigle M."/>
            <person name="Anthouard V."/>
            <person name="Babour A."/>
            <person name="Barbe V."/>
            <person name="Barnay S."/>
            <person name="Blanchin S."/>
            <person name="Beckerich J.M."/>
            <person name="Beyne E."/>
            <person name="Bleykasten C."/>
            <person name="Boisrame A."/>
            <person name="Boyer J."/>
            <person name="Cattolico L."/>
            <person name="Confanioleri F."/>
            <person name="de Daruvar A."/>
            <person name="Despons L."/>
            <person name="Fabre E."/>
            <person name="Fairhead C."/>
            <person name="Ferry-Dumazet H."/>
            <person name="Groppi A."/>
            <person name="Hantraye F."/>
            <person name="Hennequin C."/>
            <person name="Jauniaux N."/>
            <person name="Joyet P."/>
            <person name="Kachouri R."/>
            <person name="Kerrest A."/>
            <person name="Koszul R."/>
            <person name="Lemaire M."/>
            <person name="Lesur I."/>
            <person name="Ma L."/>
            <person name="Muller H."/>
            <person name="Nicaud J.M."/>
            <person name="Nikolski M."/>
            <person name="Oztas S."/>
            <person name="Ozier-Kalogeropoulos O."/>
            <person name="Pellenz S."/>
            <person name="Potier S."/>
            <person name="Richard G.F."/>
            <person name="Straub M.L."/>
            <person name="Suleau A."/>
            <person name="Swennene D."/>
            <person name="Tekaia F."/>
            <person name="Wesolowski-Louvel M."/>
            <person name="Westhof E."/>
            <person name="Wirth B."/>
            <person name="Zeniou-Meyer M."/>
            <person name="Zivanovic I."/>
            <person name="Bolotin-Fukuhara M."/>
            <person name="Thierry A."/>
            <person name="Bouchier C."/>
            <person name="Caudron B."/>
            <person name="Scarpelli C."/>
            <person name="Gaillardin C."/>
            <person name="Weissenbach J."/>
            <person name="Wincker P."/>
            <person name="Souciet J.L."/>
        </authorList>
    </citation>
    <scope>NUCLEOTIDE SEQUENCE [LARGE SCALE GENOMIC DNA]</scope>
    <source>
        <strain evidence="3">ATCC 36239 / CBS 767 / BCRC 21394 / JCM 1990 / NBRC 0083 / IGC 2968</strain>
    </source>
</reference>
<dbReference type="GeneID" id="8998129"/>
<dbReference type="EMBL" id="CR382133">
    <property type="protein sequence ID" value="CAR65382.1"/>
    <property type="molecule type" value="Genomic_DNA"/>
</dbReference>
<sequence length="114" mass="13174">MVVASPAGLLVSGFLGLITRRMQVSIIGKEYPRSFNRVPGYLYSVGAFVGGYLIFSNIVENNRELLDRRLSILREQRALKDAFHEFKEEPDHRFIAEKRGRFFKLMDKFSTTDK</sequence>
<accession>B5RSS6</accession>